<comment type="caution">
    <text evidence="1">The sequence shown here is derived from an EMBL/GenBank/DDBJ whole genome shotgun (WGS) entry which is preliminary data.</text>
</comment>
<dbReference type="Proteomes" id="UP000236291">
    <property type="component" value="Unassembled WGS sequence"/>
</dbReference>
<organism evidence="1 2">
    <name type="scientific">Trifolium pratense</name>
    <name type="common">Red clover</name>
    <dbReference type="NCBI Taxonomy" id="57577"/>
    <lineage>
        <taxon>Eukaryota</taxon>
        <taxon>Viridiplantae</taxon>
        <taxon>Streptophyta</taxon>
        <taxon>Embryophyta</taxon>
        <taxon>Tracheophyta</taxon>
        <taxon>Spermatophyta</taxon>
        <taxon>Magnoliopsida</taxon>
        <taxon>eudicotyledons</taxon>
        <taxon>Gunneridae</taxon>
        <taxon>Pentapetalae</taxon>
        <taxon>rosids</taxon>
        <taxon>fabids</taxon>
        <taxon>Fabales</taxon>
        <taxon>Fabaceae</taxon>
        <taxon>Papilionoideae</taxon>
        <taxon>50 kb inversion clade</taxon>
        <taxon>NPAAA clade</taxon>
        <taxon>Hologalegina</taxon>
        <taxon>IRL clade</taxon>
        <taxon>Trifolieae</taxon>
        <taxon>Trifolium</taxon>
    </lineage>
</organism>
<reference evidence="1 2" key="2">
    <citation type="journal article" date="2017" name="Front. Plant Sci.">
        <title>Gene Classification and Mining of Molecular Markers Useful in Red Clover (Trifolium pratense) Breeding.</title>
        <authorList>
            <person name="Istvanek J."/>
            <person name="Dluhosova J."/>
            <person name="Dluhos P."/>
            <person name="Patkova L."/>
            <person name="Nedelnik J."/>
            <person name="Repkova J."/>
        </authorList>
    </citation>
    <scope>NUCLEOTIDE SEQUENCE [LARGE SCALE GENOMIC DNA]</scope>
    <source>
        <strain evidence="2">cv. Tatra</strain>
        <tissue evidence="1">Young leaves</tissue>
    </source>
</reference>
<sequence length="18" mass="2207">SMLLQHRQFVKQFGLNPY</sequence>
<evidence type="ECO:0000313" key="1">
    <source>
        <dbReference type="EMBL" id="PNX68651.1"/>
    </source>
</evidence>
<dbReference type="EMBL" id="ASHM01231808">
    <property type="protein sequence ID" value="PNX68651.1"/>
    <property type="molecule type" value="Genomic_DNA"/>
</dbReference>
<accession>A0A2K3KQU6</accession>
<evidence type="ECO:0000313" key="2">
    <source>
        <dbReference type="Proteomes" id="UP000236291"/>
    </source>
</evidence>
<dbReference type="AlphaFoldDB" id="A0A2K3KQU6"/>
<gene>
    <name evidence="1" type="ORF">L195_g064076</name>
</gene>
<protein>
    <submittedName>
        <fullName evidence="1">Uncharacterized protein</fullName>
    </submittedName>
</protein>
<name>A0A2K3KQU6_TRIPR</name>
<reference evidence="1 2" key="1">
    <citation type="journal article" date="2014" name="Am. J. Bot.">
        <title>Genome assembly and annotation for red clover (Trifolium pratense; Fabaceae).</title>
        <authorList>
            <person name="Istvanek J."/>
            <person name="Jaros M."/>
            <person name="Krenek A."/>
            <person name="Repkova J."/>
        </authorList>
    </citation>
    <scope>NUCLEOTIDE SEQUENCE [LARGE SCALE GENOMIC DNA]</scope>
    <source>
        <strain evidence="2">cv. Tatra</strain>
        <tissue evidence="1">Young leaves</tissue>
    </source>
</reference>
<feature type="non-terminal residue" evidence="1">
    <location>
        <position position="1"/>
    </location>
</feature>
<proteinExistence type="predicted"/>